<dbReference type="PANTHER" id="PTHR22803">
    <property type="entry name" value="MANNOSE, PHOSPHOLIPASE, LECTIN RECEPTOR RELATED"/>
    <property type="match status" value="1"/>
</dbReference>
<evidence type="ECO:0000313" key="2">
    <source>
        <dbReference type="EMBL" id="RUS83536.1"/>
    </source>
</evidence>
<evidence type="ECO:0000313" key="3">
    <source>
        <dbReference type="Proteomes" id="UP000271974"/>
    </source>
</evidence>
<accession>A0A433TPW0</accession>
<dbReference type="SUPFAM" id="SSF56436">
    <property type="entry name" value="C-type lectin-like"/>
    <property type="match status" value="1"/>
</dbReference>
<organism evidence="2 3">
    <name type="scientific">Elysia chlorotica</name>
    <name type="common">Eastern emerald elysia</name>
    <name type="synonym">Sea slug</name>
    <dbReference type="NCBI Taxonomy" id="188477"/>
    <lineage>
        <taxon>Eukaryota</taxon>
        <taxon>Metazoa</taxon>
        <taxon>Spiralia</taxon>
        <taxon>Lophotrochozoa</taxon>
        <taxon>Mollusca</taxon>
        <taxon>Gastropoda</taxon>
        <taxon>Heterobranchia</taxon>
        <taxon>Euthyneura</taxon>
        <taxon>Panpulmonata</taxon>
        <taxon>Sacoglossa</taxon>
        <taxon>Placobranchoidea</taxon>
        <taxon>Plakobranchidae</taxon>
        <taxon>Elysia</taxon>
    </lineage>
</organism>
<dbReference type="OrthoDB" id="7357196at2759"/>
<dbReference type="PROSITE" id="PS50041">
    <property type="entry name" value="C_TYPE_LECTIN_2"/>
    <property type="match status" value="1"/>
</dbReference>
<keyword evidence="3" id="KW-1185">Reference proteome</keyword>
<gene>
    <name evidence="2" type="ORF">EGW08_008715</name>
</gene>
<proteinExistence type="predicted"/>
<feature type="non-terminal residue" evidence="2">
    <location>
        <position position="169"/>
    </location>
</feature>
<comment type="caution">
    <text evidence="2">The sequence shown here is derived from an EMBL/GenBank/DDBJ whole genome shotgun (WGS) entry which is preliminary data.</text>
</comment>
<dbReference type="InterPro" id="IPR050111">
    <property type="entry name" value="C-type_lectin/snaclec_domain"/>
</dbReference>
<dbReference type="Gene3D" id="3.10.100.10">
    <property type="entry name" value="Mannose-Binding Protein A, subunit A"/>
    <property type="match status" value="1"/>
</dbReference>
<evidence type="ECO:0000259" key="1">
    <source>
        <dbReference type="PROSITE" id="PS50041"/>
    </source>
</evidence>
<name>A0A433TPW0_ELYCH</name>
<dbReference type="SMART" id="SM00034">
    <property type="entry name" value="CLECT"/>
    <property type="match status" value="1"/>
</dbReference>
<dbReference type="AlphaFoldDB" id="A0A433TPW0"/>
<reference evidence="2 3" key="1">
    <citation type="submission" date="2019-01" db="EMBL/GenBank/DDBJ databases">
        <title>A draft genome assembly of the solar-powered sea slug Elysia chlorotica.</title>
        <authorList>
            <person name="Cai H."/>
            <person name="Li Q."/>
            <person name="Fang X."/>
            <person name="Li J."/>
            <person name="Curtis N.E."/>
            <person name="Altenburger A."/>
            <person name="Shibata T."/>
            <person name="Feng M."/>
            <person name="Maeda T."/>
            <person name="Schwartz J.A."/>
            <person name="Shigenobu S."/>
            <person name="Lundholm N."/>
            <person name="Nishiyama T."/>
            <person name="Yang H."/>
            <person name="Hasebe M."/>
            <person name="Li S."/>
            <person name="Pierce S.K."/>
            <person name="Wang J."/>
        </authorList>
    </citation>
    <scope>NUCLEOTIDE SEQUENCE [LARGE SCALE GENOMIC DNA]</scope>
    <source>
        <strain evidence="2">EC2010</strain>
        <tissue evidence="2">Whole organism of an adult</tissue>
    </source>
</reference>
<protein>
    <recommendedName>
        <fullName evidence="1">C-type lectin domain-containing protein</fullName>
    </recommendedName>
</protein>
<dbReference type="Pfam" id="PF00059">
    <property type="entry name" value="Lectin_C"/>
    <property type="match status" value="1"/>
</dbReference>
<dbReference type="InterPro" id="IPR016186">
    <property type="entry name" value="C-type_lectin-like/link_sf"/>
</dbReference>
<feature type="domain" description="C-type lectin" evidence="1">
    <location>
        <begin position="54"/>
        <end position="167"/>
    </location>
</feature>
<dbReference type="Proteomes" id="UP000271974">
    <property type="component" value="Unassembled WGS sequence"/>
</dbReference>
<dbReference type="InterPro" id="IPR016187">
    <property type="entry name" value="CTDL_fold"/>
</dbReference>
<dbReference type="CDD" id="cd00037">
    <property type="entry name" value="CLECT"/>
    <property type="match status" value="1"/>
</dbReference>
<sequence>MVKSTFCRCRLMSKNIGFYISFLLYQDLLDLIVCHSYKVSCPPGWHEAPSSWSCVFLEHSQLTTWGEARKRCSNDFDADLVKILDREKNKRLFGLFHSHISSAYIGLNGESGLGVKWLDEASPASYLNWDADAPKSKDDQICATIDFKREGKWTEETCNGTAAYICEMK</sequence>
<dbReference type="InterPro" id="IPR001304">
    <property type="entry name" value="C-type_lectin-like"/>
</dbReference>
<dbReference type="EMBL" id="RQTK01000240">
    <property type="protein sequence ID" value="RUS83536.1"/>
    <property type="molecule type" value="Genomic_DNA"/>
</dbReference>